<proteinExistence type="predicted"/>
<keyword evidence="3" id="KW-1185">Reference proteome</keyword>
<protein>
    <submittedName>
        <fullName evidence="2">Uncharacterized protein</fullName>
    </submittedName>
</protein>
<dbReference type="Gramene" id="mRNA:HanXRQr2_Chr11g0479091">
    <property type="protein sequence ID" value="CDS:HanXRQr2_Chr11g0479091.1"/>
    <property type="gene ID" value="HanXRQr2_Chr11g0479091"/>
</dbReference>
<reference evidence="1 3" key="1">
    <citation type="journal article" date="2017" name="Nature">
        <title>The sunflower genome provides insights into oil metabolism, flowering and Asterid evolution.</title>
        <authorList>
            <person name="Badouin H."/>
            <person name="Gouzy J."/>
            <person name="Grassa C.J."/>
            <person name="Murat F."/>
            <person name="Staton S.E."/>
            <person name="Cottret L."/>
            <person name="Lelandais-Briere C."/>
            <person name="Owens G.L."/>
            <person name="Carrere S."/>
            <person name="Mayjonade B."/>
            <person name="Legrand L."/>
            <person name="Gill N."/>
            <person name="Kane N.C."/>
            <person name="Bowers J.E."/>
            <person name="Hubner S."/>
            <person name="Bellec A."/>
            <person name="Berard A."/>
            <person name="Berges H."/>
            <person name="Blanchet N."/>
            <person name="Boniface M.C."/>
            <person name="Brunel D."/>
            <person name="Catrice O."/>
            <person name="Chaidir N."/>
            <person name="Claudel C."/>
            <person name="Donnadieu C."/>
            <person name="Faraut T."/>
            <person name="Fievet G."/>
            <person name="Helmstetter N."/>
            <person name="King M."/>
            <person name="Knapp S.J."/>
            <person name="Lai Z."/>
            <person name="Le Paslier M.C."/>
            <person name="Lippi Y."/>
            <person name="Lorenzon L."/>
            <person name="Mandel J.R."/>
            <person name="Marage G."/>
            <person name="Marchand G."/>
            <person name="Marquand E."/>
            <person name="Bret-Mestries E."/>
            <person name="Morien E."/>
            <person name="Nambeesan S."/>
            <person name="Nguyen T."/>
            <person name="Pegot-Espagnet P."/>
            <person name="Pouilly N."/>
            <person name="Raftis F."/>
            <person name="Sallet E."/>
            <person name="Schiex T."/>
            <person name="Thomas J."/>
            <person name="Vandecasteele C."/>
            <person name="Vares D."/>
            <person name="Vear F."/>
            <person name="Vautrin S."/>
            <person name="Crespi M."/>
            <person name="Mangin B."/>
            <person name="Burke J.M."/>
            <person name="Salse J."/>
            <person name="Munos S."/>
            <person name="Vincourt P."/>
            <person name="Rieseberg L.H."/>
            <person name="Langlade N.B."/>
        </authorList>
    </citation>
    <scope>NUCLEOTIDE SEQUENCE [LARGE SCALE GENOMIC DNA]</scope>
    <source>
        <strain evidence="3">cv. SF193</strain>
        <tissue evidence="1">Leaves</tissue>
    </source>
</reference>
<dbReference type="EMBL" id="MNCJ02000326">
    <property type="protein sequence ID" value="KAF5781062.1"/>
    <property type="molecule type" value="Genomic_DNA"/>
</dbReference>
<name>A0A251TAK5_HELAN</name>
<dbReference type="EMBL" id="CM007900">
    <property type="protein sequence ID" value="OTG07586.1"/>
    <property type="molecule type" value="Genomic_DNA"/>
</dbReference>
<dbReference type="InParanoid" id="A0A251TAK5"/>
<accession>A0A251TAK5</accession>
<organism evidence="2 3">
    <name type="scientific">Helianthus annuus</name>
    <name type="common">Common sunflower</name>
    <dbReference type="NCBI Taxonomy" id="4232"/>
    <lineage>
        <taxon>Eukaryota</taxon>
        <taxon>Viridiplantae</taxon>
        <taxon>Streptophyta</taxon>
        <taxon>Embryophyta</taxon>
        <taxon>Tracheophyta</taxon>
        <taxon>Spermatophyta</taxon>
        <taxon>Magnoliopsida</taxon>
        <taxon>eudicotyledons</taxon>
        <taxon>Gunneridae</taxon>
        <taxon>Pentapetalae</taxon>
        <taxon>asterids</taxon>
        <taxon>campanulids</taxon>
        <taxon>Asterales</taxon>
        <taxon>Asteraceae</taxon>
        <taxon>Asteroideae</taxon>
        <taxon>Heliantheae alliance</taxon>
        <taxon>Heliantheae</taxon>
        <taxon>Helianthus</taxon>
    </lineage>
</organism>
<evidence type="ECO:0000313" key="1">
    <source>
        <dbReference type="EMBL" id="KAF5781062.1"/>
    </source>
</evidence>
<evidence type="ECO:0000313" key="2">
    <source>
        <dbReference type="EMBL" id="OTG07586.1"/>
    </source>
</evidence>
<gene>
    <name evidence="2" type="ORF">HannXRQ_Chr11g0332101</name>
    <name evidence="1" type="ORF">HanXRQr2_Chr11g0479091</name>
</gene>
<dbReference type="Proteomes" id="UP000215914">
    <property type="component" value="Chromosome 11"/>
</dbReference>
<sequence length="122" mass="14191">MVLYVCTVIFRFGLLIGWFGRSSVKSENPNVSSLFSFYSPNTERESGKKGSEHTLVALLAVMGGGFYPDGDDDGRWWWFEQAVIGKKWRSEWRWLREEFAAVVFERGGGERWWSNRMWAGPR</sequence>
<evidence type="ECO:0000313" key="3">
    <source>
        <dbReference type="Proteomes" id="UP000215914"/>
    </source>
</evidence>
<reference evidence="1" key="3">
    <citation type="submission" date="2020-06" db="EMBL/GenBank/DDBJ databases">
        <title>Helianthus annuus Genome sequencing and assembly Release 2.</title>
        <authorList>
            <person name="Gouzy J."/>
            <person name="Langlade N."/>
            <person name="Munos S."/>
        </authorList>
    </citation>
    <scope>NUCLEOTIDE SEQUENCE</scope>
    <source>
        <tissue evidence="1">Leaves</tissue>
    </source>
</reference>
<dbReference type="AlphaFoldDB" id="A0A251TAK5"/>
<reference evidence="2" key="2">
    <citation type="submission" date="2017-02" db="EMBL/GenBank/DDBJ databases">
        <title>Sunflower complete genome.</title>
        <authorList>
            <person name="Langlade N."/>
            <person name="Munos S."/>
        </authorList>
    </citation>
    <scope>NUCLEOTIDE SEQUENCE [LARGE SCALE GENOMIC DNA]</scope>
    <source>
        <tissue evidence="2">Leaves</tissue>
    </source>
</reference>